<evidence type="ECO:0000256" key="3">
    <source>
        <dbReference type="ARBA" id="ARBA00022801"/>
    </source>
</evidence>
<feature type="domain" description="AB hydrolase-1" evidence="5">
    <location>
        <begin position="77"/>
        <end position="257"/>
    </location>
</feature>
<dbReference type="PANTHER" id="PTHR43248">
    <property type="entry name" value="2-SUCCINYL-6-HYDROXY-2,4-CYCLOHEXADIENE-1-CARBOXYLATE SYNTHASE"/>
    <property type="match status" value="1"/>
</dbReference>
<dbReference type="STRING" id="589385.SAMN05421504_1073"/>
<dbReference type="RefSeq" id="WP_091294306.1">
    <property type="nucleotide sequence ID" value="NZ_FNON01000007.1"/>
</dbReference>
<dbReference type="SUPFAM" id="SSF53474">
    <property type="entry name" value="alpha/beta-Hydrolases"/>
    <property type="match status" value="1"/>
</dbReference>
<sequence>MRKRLMALGICALTFSSVLGATTANAAPALNWQPCQGLPLECATLTVPLDYRNPGGAKLDVAVSRLKSTNPKARRGVLLLNPGGPGGPGLDLPLAIAQLAPTSLTDAYDLIGFDPRGTGKSSPVSCALTPAQLSDATKVIPYPAPDGDISGNVAYAKQVAKQCHEKSGAVLPFITSQNTARDMDGIRAALGEKKISYLGYSYGSYLGAVYTTLFPAQSDRIVLDSVVDPRDVWRTVWQHWGPSNEERFEDFAKWAAVRDPSYGLGATPAAVRATYLDLTAKLDKAPLGWFDGNTARALVRGALYDDRGFATMAKQLQALKGGVAPPQPGDPGDEGQSSLATLWGVACGDAAWPGAVPRYQRDVLADKQRYPITAGMPSNVWPCTFWPAKPIEPALRIGDRGPSNVLLTQNLRDPATPLVGAKAMRAALGDRARLVTADAGGHGAYLFQENACLTNATTTFLVNGTFPVRDIRCGTQLTKSAADPAREKVVRDIQNKQFPL</sequence>
<evidence type="ECO:0000256" key="2">
    <source>
        <dbReference type="ARBA" id="ARBA00022729"/>
    </source>
</evidence>
<evidence type="ECO:0000259" key="6">
    <source>
        <dbReference type="Pfam" id="PF08386"/>
    </source>
</evidence>
<keyword evidence="3 7" id="KW-0378">Hydrolase</keyword>
<dbReference type="AlphaFoldDB" id="A0A1H3MU06"/>
<dbReference type="ESTHER" id="9pseu-a0a1h3mu06">
    <property type="family name" value="Tiancimycin-TnmK-Tripeptidase-HIP"/>
</dbReference>
<organism evidence="7 8">
    <name type="scientific">Amycolatopsis xylanica</name>
    <dbReference type="NCBI Taxonomy" id="589385"/>
    <lineage>
        <taxon>Bacteria</taxon>
        <taxon>Bacillati</taxon>
        <taxon>Actinomycetota</taxon>
        <taxon>Actinomycetes</taxon>
        <taxon>Pseudonocardiales</taxon>
        <taxon>Pseudonocardiaceae</taxon>
        <taxon>Amycolatopsis</taxon>
    </lineage>
</organism>
<reference evidence="7 8" key="1">
    <citation type="submission" date="2016-10" db="EMBL/GenBank/DDBJ databases">
        <authorList>
            <person name="de Groot N.N."/>
        </authorList>
    </citation>
    <scope>NUCLEOTIDE SEQUENCE [LARGE SCALE GENOMIC DNA]</scope>
    <source>
        <strain evidence="7 8">CPCC 202699</strain>
    </source>
</reference>
<feature type="domain" description="Peptidase S33 tripeptidyl aminopeptidase-like C-terminal" evidence="6">
    <location>
        <begin position="378"/>
        <end position="473"/>
    </location>
</feature>
<evidence type="ECO:0000313" key="7">
    <source>
        <dbReference type="EMBL" id="SDY80177.1"/>
    </source>
</evidence>
<dbReference type="Pfam" id="PF08386">
    <property type="entry name" value="Abhydrolase_4"/>
    <property type="match status" value="1"/>
</dbReference>
<keyword evidence="2 4" id="KW-0732">Signal</keyword>
<evidence type="ECO:0000259" key="5">
    <source>
        <dbReference type="Pfam" id="PF00561"/>
    </source>
</evidence>
<evidence type="ECO:0000256" key="1">
    <source>
        <dbReference type="ARBA" id="ARBA00010088"/>
    </source>
</evidence>
<dbReference type="Pfam" id="PF00561">
    <property type="entry name" value="Abhydrolase_1"/>
    <property type="match status" value="1"/>
</dbReference>
<dbReference type="EMBL" id="FNON01000007">
    <property type="protein sequence ID" value="SDY80177.1"/>
    <property type="molecule type" value="Genomic_DNA"/>
</dbReference>
<comment type="similarity">
    <text evidence="1">Belongs to the peptidase S33 family.</text>
</comment>
<gene>
    <name evidence="7" type="ORF">SAMN05421504_1073</name>
</gene>
<dbReference type="InterPro" id="IPR013595">
    <property type="entry name" value="Pept_S33_TAP-like_C"/>
</dbReference>
<dbReference type="Proteomes" id="UP000199515">
    <property type="component" value="Unassembled WGS sequence"/>
</dbReference>
<keyword evidence="8" id="KW-1185">Reference proteome</keyword>
<dbReference type="Gene3D" id="3.40.50.1820">
    <property type="entry name" value="alpha/beta hydrolase"/>
    <property type="match status" value="1"/>
</dbReference>
<feature type="signal peptide" evidence="4">
    <location>
        <begin position="1"/>
        <end position="26"/>
    </location>
</feature>
<protein>
    <submittedName>
        <fullName evidence="7">Alpha/beta hydrolase fold</fullName>
    </submittedName>
</protein>
<dbReference type="OrthoDB" id="4447445at2"/>
<name>A0A1H3MU06_9PSEU</name>
<dbReference type="PANTHER" id="PTHR43248:SF29">
    <property type="entry name" value="TRIPEPTIDYL AMINOPEPTIDASE"/>
    <property type="match status" value="1"/>
</dbReference>
<dbReference type="InterPro" id="IPR029058">
    <property type="entry name" value="AB_hydrolase_fold"/>
</dbReference>
<evidence type="ECO:0000256" key="4">
    <source>
        <dbReference type="SAM" id="SignalP"/>
    </source>
</evidence>
<dbReference type="InterPro" id="IPR000073">
    <property type="entry name" value="AB_hydrolase_1"/>
</dbReference>
<evidence type="ECO:0000313" key="8">
    <source>
        <dbReference type="Proteomes" id="UP000199515"/>
    </source>
</evidence>
<accession>A0A1H3MU06</accession>
<dbReference type="InterPro" id="IPR051601">
    <property type="entry name" value="Serine_prot/Carboxylest_S33"/>
</dbReference>
<feature type="chain" id="PRO_5011564263" evidence="4">
    <location>
        <begin position="27"/>
        <end position="500"/>
    </location>
</feature>
<proteinExistence type="inferred from homology"/>
<dbReference type="GO" id="GO:0016787">
    <property type="term" value="F:hydrolase activity"/>
    <property type="evidence" value="ECO:0007669"/>
    <property type="project" value="UniProtKB-KW"/>
</dbReference>